<dbReference type="InterPro" id="IPR011010">
    <property type="entry name" value="DNA_brk_join_enz"/>
</dbReference>
<dbReference type="PANTHER" id="PTHR30349:SF41">
    <property type="entry name" value="INTEGRASE_RECOMBINASE PROTEIN MJ0367-RELATED"/>
    <property type="match status" value="1"/>
</dbReference>
<dbReference type="Pfam" id="PF00589">
    <property type="entry name" value="Phage_integrase"/>
    <property type="match status" value="1"/>
</dbReference>
<dbReference type="Pfam" id="PF14659">
    <property type="entry name" value="Phage_int_SAM_3"/>
    <property type="match status" value="1"/>
</dbReference>
<evidence type="ECO:0000259" key="7">
    <source>
        <dbReference type="PROSITE" id="PS51898"/>
    </source>
</evidence>
<evidence type="ECO:0000256" key="5">
    <source>
        <dbReference type="PROSITE-ProRule" id="PRU01248"/>
    </source>
</evidence>
<evidence type="ECO:0000256" key="1">
    <source>
        <dbReference type="ARBA" id="ARBA00008857"/>
    </source>
</evidence>
<evidence type="ECO:0000313" key="10">
    <source>
        <dbReference type="Proteomes" id="UP001422759"/>
    </source>
</evidence>
<evidence type="ECO:0000256" key="6">
    <source>
        <dbReference type="SAM" id="MobiDB-lite"/>
    </source>
</evidence>
<dbReference type="InterPro" id="IPR002104">
    <property type="entry name" value="Integrase_catalytic"/>
</dbReference>
<keyword evidence="2" id="KW-0229">DNA integration</keyword>
<dbReference type="SUPFAM" id="SSF56349">
    <property type="entry name" value="DNA breaking-rejoining enzymes"/>
    <property type="match status" value="1"/>
</dbReference>
<dbReference type="PROSITE" id="PS51900">
    <property type="entry name" value="CB"/>
    <property type="match status" value="1"/>
</dbReference>
<keyword evidence="10" id="KW-1185">Reference proteome</keyword>
<name>A0ABN2Z5E9_9ACTN</name>
<dbReference type="Proteomes" id="UP001422759">
    <property type="component" value="Unassembled WGS sequence"/>
</dbReference>
<protein>
    <submittedName>
        <fullName evidence="9">Tyrosine-type recombinase/integrase</fullName>
    </submittedName>
</protein>
<feature type="region of interest" description="Disordered" evidence="6">
    <location>
        <begin position="555"/>
        <end position="578"/>
    </location>
</feature>
<keyword evidence="4" id="KW-0233">DNA recombination</keyword>
<evidence type="ECO:0000256" key="3">
    <source>
        <dbReference type="ARBA" id="ARBA00023125"/>
    </source>
</evidence>
<evidence type="ECO:0000256" key="4">
    <source>
        <dbReference type="ARBA" id="ARBA00023172"/>
    </source>
</evidence>
<evidence type="ECO:0000313" key="9">
    <source>
        <dbReference type="EMBL" id="GAA2137000.1"/>
    </source>
</evidence>
<dbReference type="EMBL" id="BAAANT010000007">
    <property type="protein sequence ID" value="GAA2137000.1"/>
    <property type="molecule type" value="Genomic_DNA"/>
</dbReference>
<evidence type="ECO:0000256" key="2">
    <source>
        <dbReference type="ARBA" id="ARBA00022908"/>
    </source>
</evidence>
<dbReference type="InterPro" id="IPR013762">
    <property type="entry name" value="Integrase-like_cat_sf"/>
</dbReference>
<dbReference type="InterPro" id="IPR004107">
    <property type="entry name" value="Integrase_SAM-like_N"/>
</dbReference>
<keyword evidence="3 5" id="KW-0238">DNA-binding</keyword>
<dbReference type="Gene3D" id="1.10.150.130">
    <property type="match status" value="1"/>
</dbReference>
<dbReference type="InterPro" id="IPR044068">
    <property type="entry name" value="CB"/>
</dbReference>
<evidence type="ECO:0000259" key="8">
    <source>
        <dbReference type="PROSITE" id="PS51900"/>
    </source>
</evidence>
<comment type="caution">
    <text evidence="9">The sequence shown here is derived from an EMBL/GenBank/DDBJ whole genome shotgun (WGS) entry which is preliminary data.</text>
</comment>
<dbReference type="InterPro" id="IPR010998">
    <property type="entry name" value="Integrase_recombinase_N"/>
</dbReference>
<comment type="similarity">
    <text evidence="1">Belongs to the 'phage' integrase family.</text>
</comment>
<feature type="domain" description="Tyr recombinase" evidence="7">
    <location>
        <begin position="341"/>
        <end position="542"/>
    </location>
</feature>
<dbReference type="PROSITE" id="PS51898">
    <property type="entry name" value="TYR_RECOMBINASE"/>
    <property type="match status" value="1"/>
</dbReference>
<reference evidence="9 10" key="1">
    <citation type="journal article" date="2019" name="Int. J. Syst. Evol. Microbiol.">
        <title>The Global Catalogue of Microorganisms (GCM) 10K type strain sequencing project: providing services to taxonomists for standard genome sequencing and annotation.</title>
        <authorList>
            <consortium name="The Broad Institute Genomics Platform"/>
            <consortium name="The Broad Institute Genome Sequencing Center for Infectious Disease"/>
            <person name="Wu L."/>
            <person name="Ma J."/>
        </authorList>
    </citation>
    <scope>NUCLEOTIDE SEQUENCE [LARGE SCALE GENOMIC DNA]</scope>
    <source>
        <strain evidence="9 10">JCM 14560</strain>
    </source>
</reference>
<accession>A0ABN2Z5E9</accession>
<dbReference type="Gene3D" id="1.10.443.10">
    <property type="entry name" value="Intergrase catalytic core"/>
    <property type="match status" value="1"/>
</dbReference>
<dbReference type="InterPro" id="IPR050090">
    <property type="entry name" value="Tyrosine_recombinase_XerCD"/>
</dbReference>
<gene>
    <name evidence="9" type="ORF">GCM10009760_16960</name>
</gene>
<proteinExistence type="inferred from homology"/>
<dbReference type="PANTHER" id="PTHR30349">
    <property type="entry name" value="PHAGE INTEGRASE-RELATED"/>
    <property type="match status" value="1"/>
</dbReference>
<organism evidence="9 10">
    <name type="scientific">Kitasatospora kazusensis</name>
    <dbReference type="NCBI Taxonomy" id="407974"/>
    <lineage>
        <taxon>Bacteria</taxon>
        <taxon>Bacillati</taxon>
        <taxon>Actinomycetota</taxon>
        <taxon>Actinomycetes</taxon>
        <taxon>Kitasatosporales</taxon>
        <taxon>Streptomycetaceae</taxon>
        <taxon>Kitasatospora</taxon>
    </lineage>
</organism>
<feature type="domain" description="Core-binding (CB)" evidence="8">
    <location>
        <begin position="156"/>
        <end position="234"/>
    </location>
</feature>
<sequence length="587" mass="65810">MAISRHAHSHPAPITALVSEMQGKMDHPDAPLAHRNHTKWSAQPPTLAHGGHMFEDKTYKRCGCEGPLFHRRGAYKGQPMLDEDGNQKTGRLEAACSQLSQRGHGTWYYSIELPLKVGGKRNRAVEGGFRTQKRAAAEAKKAYNLALAGVDPRSKLTLRAYMTDWLDGKEDLAKSTADKYGQHIRDFIEPYIGHVELVDLRPDHIREMFTAIADENSARDAHHARVEALTEDCEAKQALWKQIPRGTRAGQAKRAEARRAWDEAKMVLRDERKKLKRLTGPVTQHRILATLSSALEDAVSNEKATRNWASLVNLTPAPRPRALVWTPGRVAEWRRTGQKPSPVMLWTPEQTGEFLDATHDDRLHALWHLLGLRGLRRGEACALPWSEVDLDARTIHISRQIVTVSYETFHEDPKADSIRTISIDRETVELLRLLREQQLAEQEAWNAGHKDQAWQDSGAVFTKEDGSMYHPDYLTHRFLHLVEKMDLPPITLHGLRHGAAGIANAAGMTLKDISDLLGHSGIQITGDTYTTVFPQFKQAQAEASLSVVPRARRVTEAAEPVTPPVATPSTHRERAKARRKVRVLAAS</sequence>